<feature type="domain" description="DUF6036" evidence="1">
    <location>
        <begin position="29"/>
        <end position="165"/>
    </location>
</feature>
<dbReference type="EMBL" id="RWGW01000008">
    <property type="protein sequence ID" value="RSK33742.1"/>
    <property type="molecule type" value="Genomic_DNA"/>
</dbReference>
<evidence type="ECO:0000313" key="2">
    <source>
        <dbReference type="EMBL" id="RSK33742.1"/>
    </source>
</evidence>
<gene>
    <name evidence="2" type="ORF">EJA12_06250</name>
</gene>
<proteinExistence type="predicted"/>
<keyword evidence="3" id="KW-1185">Reference proteome</keyword>
<comment type="caution">
    <text evidence="2">The sequence shown here is derived from an EMBL/GenBank/DDBJ whole genome shotgun (WGS) entry which is preliminary data.</text>
</comment>
<evidence type="ECO:0000313" key="3">
    <source>
        <dbReference type="Proteomes" id="UP000272481"/>
    </source>
</evidence>
<organism evidence="2 3">
    <name type="scientific">Bhargavaea beijingensis</name>
    <dbReference type="NCBI Taxonomy" id="426756"/>
    <lineage>
        <taxon>Bacteria</taxon>
        <taxon>Bacillati</taxon>
        <taxon>Bacillota</taxon>
        <taxon>Bacilli</taxon>
        <taxon>Bacillales</taxon>
        <taxon>Caryophanaceae</taxon>
        <taxon>Bhargavaea</taxon>
    </lineage>
</organism>
<name>A0ABX9ZDM8_9BACL</name>
<accession>A0ABX9ZDM8</accession>
<protein>
    <recommendedName>
        <fullName evidence="1">DUF6036 domain-containing protein</fullName>
    </recommendedName>
</protein>
<dbReference type="RefSeq" id="WP_125903820.1">
    <property type="nucleotide sequence ID" value="NZ_RWGW01000008.1"/>
</dbReference>
<dbReference type="InterPro" id="IPR045792">
    <property type="entry name" value="DUF6036"/>
</dbReference>
<sequence>MENDNQFHTIEEIVDRLSLLDFYCIKSGTTADLVILGGSGILMQLAINKDEVFRPTQDIDVNILSTNDAEGIYRQLKEANIDVVGGVMEVPPLEDFKETDSLYELDMDFSNIRVFVPTLELLACCKIFSKRQKDLDDLESTSLLEQCDKDSLLEMVDEYRANLLNEHDPDLNLHLLDNILAEKGI</sequence>
<dbReference type="Proteomes" id="UP000272481">
    <property type="component" value="Unassembled WGS sequence"/>
</dbReference>
<evidence type="ECO:0000259" key="1">
    <source>
        <dbReference type="Pfam" id="PF19502"/>
    </source>
</evidence>
<reference evidence="2 3" key="1">
    <citation type="submission" date="2018-12" db="EMBL/GenBank/DDBJ databases">
        <title>Comparitive functional genomics of dry heat resistant strains isolated from the viking spacecraft.</title>
        <authorList>
            <person name="Seuylemezian A."/>
            <person name="Vaishampayan P."/>
        </authorList>
    </citation>
    <scope>NUCLEOTIDE SEQUENCE [LARGE SCALE GENOMIC DNA]</scope>
    <source>
        <strain evidence="2 3">M6-11</strain>
    </source>
</reference>
<dbReference type="Pfam" id="PF19502">
    <property type="entry name" value="DUF6036"/>
    <property type="match status" value="1"/>
</dbReference>